<protein>
    <submittedName>
        <fullName evidence="10">Ferredoxin</fullName>
    </submittedName>
</protein>
<reference evidence="10 11" key="1">
    <citation type="submission" date="2019-10" db="EMBL/GenBank/DDBJ databases">
        <title>Whole genome shotgun sequence of Acrocarpospora pleiomorpha NBRC 16267.</title>
        <authorList>
            <person name="Ichikawa N."/>
            <person name="Kimura A."/>
            <person name="Kitahashi Y."/>
            <person name="Komaki H."/>
            <person name="Oguchi A."/>
        </authorList>
    </citation>
    <scope>NUCLEOTIDE SEQUENCE [LARGE SCALE GENOMIC DNA]</scope>
    <source>
        <strain evidence="10 11">NBRC 16267</strain>
    </source>
</reference>
<keyword evidence="3" id="KW-0001">2Fe-2S</keyword>
<dbReference type="Gene3D" id="3.40.50.80">
    <property type="entry name" value="Nucleotide-binding domain of ferredoxin-NADP reductase (FNR) module"/>
    <property type="match status" value="1"/>
</dbReference>
<evidence type="ECO:0000256" key="2">
    <source>
        <dbReference type="ARBA" id="ARBA00022630"/>
    </source>
</evidence>
<proteinExistence type="predicted"/>
<dbReference type="GO" id="GO:0046872">
    <property type="term" value="F:metal ion binding"/>
    <property type="evidence" value="ECO:0007669"/>
    <property type="project" value="UniProtKB-KW"/>
</dbReference>
<dbReference type="PRINTS" id="PR00409">
    <property type="entry name" value="PHDIOXRDTASE"/>
</dbReference>
<evidence type="ECO:0000313" key="11">
    <source>
        <dbReference type="Proteomes" id="UP000377595"/>
    </source>
</evidence>
<comment type="cofactor">
    <cofactor evidence="1">
        <name>FAD</name>
        <dbReference type="ChEBI" id="CHEBI:57692"/>
    </cofactor>
</comment>
<dbReference type="OrthoDB" id="502624at2"/>
<dbReference type="InterPro" id="IPR036010">
    <property type="entry name" value="2Fe-2S_ferredoxin-like_sf"/>
</dbReference>
<dbReference type="CDD" id="cd06185">
    <property type="entry name" value="PDR_like"/>
    <property type="match status" value="1"/>
</dbReference>
<dbReference type="PANTHER" id="PTHR47354:SF1">
    <property type="entry name" value="CARNITINE MONOOXYGENASE REDUCTASE SUBUNIT"/>
    <property type="match status" value="1"/>
</dbReference>
<dbReference type="Pfam" id="PF00111">
    <property type="entry name" value="Fer2"/>
    <property type="match status" value="1"/>
</dbReference>
<feature type="domain" description="FAD-binding FR-type" evidence="9">
    <location>
        <begin position="20"/>
        <end position="122"/>
    </location>
</feature>
<gene>
    <name evidence="10" type="ORF">Aple_003930</name>
</gene>
<dbReference type="PROSITE" id="PS51085">
    <property type="entry name" value="2FE2S_FER_2"/>
    <property type="match status" value="1"/>
</dbReference>
<comment type="caution">
    <text evidence="10">The sequence shown here is derived from an EMBL/GenBank/DDBJ whole genome shotgun (WGS) entry which is preliminary data.</text>
</comment>
<keyword evidence="7" id="KW-0411">Iron-sulfur</keyword>
<keyword evidence="11" id="KW-1185">Reference proteome</keyword>
<dbReference type="InterPro" id="IPR001433">
    <property type="entry name" value="OxRdtase_FAD/NAD-bd"/>
</dbReference>
<evidence type="ECO:0000256" key="7">
    <source>
        <dbReference type="ARBA" id="ARBA00023014"/>
    </source>
</evidence>
<dbReference type="SUPFAM" id="SSF63380">
    <property type="entry name" value="Riboflavin synthase domain-like"/>
    <property type="match status" value="1"/>
</dbReference>
<dbReference type="CDD" id="cd00207">
    <property type="entry name" value="fer2"/>
    <property type="match status" value="1"/>
</dbReference>
<dbReference type="PROSITE" id="PS51384">
    <property type="entry name" value="FAD_FR"/>
    <property type="match status" value="1"/>
</dbReference>
<dbReference type="EMBL" id="BLAF01000004">
    <property type="protein sequence ID" value="GES17498.1"/>
    <property type="molecule type" value="Genomic_DNA"/>
</dbReference>
<dbReference type="InterPro" id="IPR039261">
    <property type="entry name" value="FNR_nucleotide-bd"/>
</dbReference>
<dbReference type="InterPro" id="IPR017938">
    <property type="entry name" value="Riboflavin_synthase-like_b-brl"/>
</dbReference>
<feature type="domain" description="2Fe-2S ferredoxin-type" evidence="8">
    <location>
        <begin position="250"/>
        <end position="337"/>
    </location>
</feature>
<evidence type="ECO:0000313" key="10">
    <source>
        <dbReference type="EMBL" id="GES17498.1"/>
    </source>
</evidence>
<dbReference type="AlphaFoldDB" id="A0A5M3XHC7"/>
<evidence type="ECO:0000256" key="3">
    <source>
        <dbReference type="ARBA" id="ARBA00022714"/>
    </source>
</evidence>
<dbReference type="InterPro" id="IPR017927">
    <property type="entry name" value="FAD-bd_FR_type"/>
</dbReference>
<evidence type="ECO:0000259" key="8">
    <source>
        <dbReference type="PROSITE" id="PS51085"/>
    </source>
</evidence>
<dbReference type="InterPro" id="IPR006058">
    <property type="entry name" value="2Fe2S_fd_BS"/>
</dbReference>
<dbReference type="InterPro" id="IPR050415">
    <property type="entry name" value="MRET"/>
</dbReference>
<evidence type="ECO:0000256" key="5">
    <source>
        <dbReference type="ARBA" id="ARBA00023002"/>
    </source>
</evidence>
<dbReference type="Proteomes" id="UP000377595">
    <property type="component" value="Unassembled WGS sequence"/>
</dbReference>
<evidence type="ECO:0000256" key="4">
    <source>
        <dbReference type="ARBA" id="ARBA00022723"/>
    </source>
</evidence>
<keyword evidence="6" id="KW-0408">Iron</keyword>
<evidence type="ECO:0000256" key="6">
    <source>
        <dbReference type="ARBA" id="ARBA00023004"/>
    </source>
</evidence>
<dbReference type="InterPro" id="IPR001041">
    <property type="entry name" value="2Fe-2S_ferredoxin-type"/>
</dbReference>
<dbReference type="RefSeq" id="WP_155342656.1">
    <property type="nucleotide sequence ID" value="NZ_BAAAHM010000001.1"/>
</dbReference>
<organism evidence="10 11">
    <name type="scientific">Acrocarpospora pleiomorpha</name>
    <dbReference type="NCBI Taxonomy" id="90975"/>
    <lineage>
        <taxon>Bacteria</taxon>
        <taxon>Bacillati</taxon>
        <taxon>Actinomycetota</taxon>
        <taxon>Actinomycetes</taxon>
        <taxon>Streptosporangiales</taxon>
        <taxon>Streptosporangiaceae</taxon>
        <taxon>Acrocarpospora</taxon>
    </lineage>
</organism>
<sequence length="337" mass="35791">MTSAIDTREASAASEASPLGTSLLLVVTDVRLAAEGVVTITFVDPDGEQLPAWEPGAHLEILLPSGLRRQYSLCGSASDRHRYQVAVLKETEGRGGSVEIHDTGLVGKILPVDGPRNHFALAPSRRYLFIAGGIGITPIFAMIQALPEGADWELHYGGRTARSMAFVEELRSISSDRVHVVPQDAEGLLPIDAIVAAADADTAIYCCGPGPLLDAVQDARARLAPAAAFHFERFAASATRPAAADLGDDQTVEVVLARTGVTLEAGPERSLLDAIRDVVPAVPFSCTEGYCGSCEARVLEGTPDHRDEILTEAERAAGDTMFPCVSRALTRRLVLDI</sequence>
<keyword evidence="2" id="KW-0285">Flavoprotein</keyword>
<evidence type="ECO:0000256" key="1">
    <source>
        <dbReference type="ARBA" id="ARBA00001974"/>
    </source>
</evidence>
<dbReference type="GO" id="GO:0016491">
    <property type="term" value="F:oxidoreductase activity"/>
    <property type="evidence" value="ECO:0007669"/>
    <property type="project" value="UniProtKB-KW"/>
</dbReference>
<keyword evidence="4" id="KW-0479">Metal-binding</keyword>
<dbReference type="Gene3D" id="3.10.20.30">
    <property type="match status" value="1"/>
</dbReference>
<accession>A0A5M3XHC7</accession>
<dbReference type="Pfam" id="PF00175">
    <property type="entry name" value="NAD_binding_1"/>
    <property type="match status" value="1"/>
</dbReference>
<dbReference type="InterPro" id="IPR012675">
    <property type="entry name" value="Beta-grasp_dom_sf"/>
</dbReference>
<dbReference type="SUPFAM" id="SSF54292">
    <property type="entry name" value="2Fe-2S ferredoxin-like"/>
    <property type="match status" value="1"/>
</dbReference>
<dbReference type="Gene3D" id="2.40.30.10">
    <property type="entry name" value="Translation factors"/>
    <property type="match status" value="1"/>
</dbReference>
<dbReference type="GO" id="GO:0051537">
    <property type="term" value="F:2 iron, 2 sulfur cluster binding"/>
    <property type="evidence" value="ECO:0007669"/>
    <property type="project" value="UniProtKB-KW"/>
</dbReference>
<dbReference type="PROSITE" id="PS00197">
    <property type="entry name" value="2FE2S_FER_1"/>
    <property type="match status" value="1"/>
</dbReference>
<dbReference type="SUPFAM" id="SSF52343">
    <property type="entry name" value="Ferredoxin reductase-like, C-terminal NADP-linked domain"/>
    <property type="match status" value="1"/>
</dbReference>
<name>A0A5M3XHC7_9ACTN</name>
<dbReference type="PANTHER" id="PTHR47354">
    <property type="entry name" value="NADH OXIDOREDUCTASE HCR"/>
    <property type="match status" value="1"/>
</dbReference>
<evidence type="ECO:0000259" key="9">
    <source>
        <dbReference type="PROSITE" id="PS51384"/>
    </source>
</evidence>
<keyword evidence="5" id="KW-0560">Oxidoreductase</keyword>